<dbReference type="EMBL" id="KB446540">
    <property type="protein sequence ID" value="EME43406.1"/>
    <property type="molecule type" value="Genomic_DNA"/>
</dbReference>
<dbReference type="PANTHER" id="PTHR21308">
    <property type="entry name" value="PHYTANOYL-COA ALPHA-HYDROXYLASE"/>
    <property type="match status" value="1"/>
</dbReference>
<proteinExistence type="predicted"/>
<sequence>MANDRMKSRNVTKRLYSINGKPSLTAFKALVEQATTKETYPLAADIQKSIPVYDCSTIDLDDPGQVDAWQDELNHILTSGPGVYVLQNFFTDHTSIDAANTAYSTIIDQELATNGAKGDHFASAGTNSRIWNSLQKHCIQSPSSFLSYYSNSLWPVVCESYLGPSYRLTAQVNIVKPGGKAQVCHRDYHLGFQTAETCAMIPKALHITTQFLTLQGAVAHTDMPLESGPTRFLPYSQGFEEGYMAYRLPEFNEYFLEHYVSLPLRKGDAVFFSPALFHAAGENVTTDFERCANLIQVSSAFGKTMETIDSLPLIEATFEEFQGWHEEKRMAREVEAFVKAVGVGYSFPTNLDKRPPAPGGMAPESEQDVLKRALKEGWGKEKVMETMRGMREDSKA</sequence>
<accession>M2YP65</accession>
<dbReference type="STRING" id="675120.M2YP65"/>
<evidence type="ECO:0000313" key="1">
    <source>
        <dbReference type="EMBL" id="EME43406.1"/>
    </source>
</evidence>
<dbReference type="OMA" id="DYHLGFL"/>
<dbReference type="GO" id="GO:0001561">
    <property type="term" value="P:fatty acid alpha-oxidation"/>
    <property type="evidence" value="ECO:0007669"/>
    <property type="project" value="InterPro"/>
</dbReference>
<organism evidence="1 2">
    <name type="scientific">Dothistroma septosporum (strain NZE10 / CBS 128990)</name>
    <name type="common">Red band needle blight fungus</name>
    <name type="synonym">Mycosphaerella pini</name>
    <dbReference type="NCBI Taxonomy" id="675120"/>
    <lineage>
        <taxon>Eukaryota</taxon>
        <taxon>Fungi</taxon>
        <taxon>Dikarya</taxon>
        <taxon>Ascomycota</taxon>
        <taxon>Pezizomycotina</taxon>
        <taxon>Dothideomycetes</taxon>
        <taxon>Dothideomycetidae</taxon>
        <taxon>Mycosphaerellales</taxon>
        <taxon>Mycosphaerellaceae</taxon>
        <taxon>Dothistroma</taxon>
    </lineage>
</organism>
<dbReference type="PANTHER" id="PTHR21308:SF8">
    <property type="entry name" value="PHYTANOYL-COA DIOXYGENASE FAMILY PROTEIN (AFU_ORTHOLOGUE AFUA_2G09620)"/>
    <property type="match status" value="1"/>
</dbReference>
<dbReference type="AlphaFoldDB" id="M2YP65"/>
<evidence type="ECO:0008006" key="3">
    <source>
        <dbReference type="Google" id="ProtNLM"/>
    </source>
</evidence>
<name>M2YP65_DOTSN</name>
<dbReference type="eggNOG" id="ENOG502QW00">
    <property type="taxonomic scope" value="Eukaryota"/>
</dbReference>
<dbReference type="Gene3D" id="2.60.120.620">
    <property type="entry name" value="q2cbj1_9rhob like domain"/>
    <property type="match status" value="1"/>
</dbReference>
<dbReference type="GO" id="GO:0048244">
    <property type="term" value="F:phytanoyl-CoA dioxygenase activity"/>
    <property type="evidence" value="ECO:0007669"/>
    <property type="project" value="InterPro"/>
</dbReference>
<dbReference type="InterPro" id="IPR008775">
    <property type="entry name" value="Phytyl_CoA_dOase-like"/>
</dbReference>
<evidence type="ECO:0000313" key="2">
    <source>
        <dbReference type="Proteomes" id="UP000016933"/>
    </source>
</evidence>
<dbReference type="Pfam" id="PF05721">
    <property type="entry name" value="PhyH"/>
    <property type="match status" value="1"/>
</dbReference>
<dbReference type="SUPFAM" id="SSF51197">
    <property type="entry name" value="Clavaminate synthase-like"/>
    <property type="match status" value="1"/>
</dbReference>
<gene>
    <name evidence="1" type="ORF">DOTSEDRAFT_63638</name>
</gene>
<reference evidence="2" key="1">
    <citation type="journal article" date="2012" name="PLoS Genet.">
        <title>The genomes of the fungal plant pathogens Cladosporium fulvum and Dothistroma septosporum reveal adaptation to different hosts and lifestyles but also signatures of common ancestry.</title>
        <authorList>
            <person name="de Wit P.J.G.M."/>
            <person name="van der Burgt A."/>
            <person name="Oekmen B."/>
            <person name="Stergiopoulos I."/>
            <person name="Abd-Elsalam K.A."/>
            <person name="Aerts A.L."/>
            <person name="Bahkali A.H."/>
            <person name="Beenen H.G."/>
            <person name="Chettri P."/>
            <person name="Cox M.P."/>
            <person name="Datema E."/>
            <person name="de Vries R.P."/>
            <person name="Dhillon B."/>
            <person name="Ganley A.R."/>
            <person name="Griffiths S.A."/>
            <person name="Guo Y."/>
            <person name="Hamelin R.C."/>
            <person name="Henrissat B."/>
            <person name="Kabir M.S."/>
            <person name="Jashni M.K."/>
            <person name="Kema G."/>
            <person name="Klaubauf S."/>
            <person name="Lapidus A."/>
            <person name="Levasseur A."/>
            <person name="Lindquist E."/>
            <person name="Mehrabi R."/>
            <person name="Ohm R.A."/>
            <person name="Owen T.J."/>
            <person name="Salamov A."/>
            <person name="Schwelm A."/>
            <person name="Schijlen E."/>
            <person name="Sun H."/>
            <person name="van den Burg H.A."/>
            <person name="van Ham R.C.H.J."/>
            <person name="Zhang S."/>
            <person name="Goodwin S.B."/>
            <person name="Grigoriev I.V."/>
            <person name="Collemare J."/>
            <person name="Bradshaw R.E."/>
        </authorList>
    </citation>
    <scope>NUCLEOTIDE SEQUENCE [LARGE SCALE GENOMIC DNA]</scope>
    <source>
        <strain evidence="2">NZE10 / CBS 128990</strain>
    </source>
</reference>
<protein>
    <recommendedName>
        <fullName evidence="3">Phytanoyl-CoA dioxygenase-like protein</fullName>
    </recommendedName>
</protein>
<dbReference type="Proteomes" id="UP000016933">
    <property type="component" value="Unassembled WGS sequence"/>
</dbReference>
<dbReference type="OrthoDB" id="303614at2759"/>
<reference evidence="1 2" key="2">
    <citation type="journal article" date="2012" name="PLoS Pathog.">
        <title>Diverse lifestyles and strategies of plant pathogenesis encoded in the genomes of eighteen Dothideomycetes fungi.</title>
        <authorList>
            <person name="Ohm R.A."/>
            <person name="Feau N."/>
            <person name="Henrissat B."/>
            <person name="Schoch C.L."/>
            <person name="Horwitz B.A."/>
            <person name="Barry K.W."/>
            <person name="Condon B.J."/>
            <person name="Copeland A.C."/>
            <person name="Dhillon B."/>
            <person name="Glaser F."/>
            <person name="Hesse C.N."/>
            <person name="Kosti I."/>
            <person name="LaButti K."/>
            <person name="Lindquist E.A."/>
            <person name="Lucas S."/>
            <person name="Salamov A.A."/>
            <person name="Bradshaw R.E."/>
            <person name="Ciuffetti L."/>
            <person name="Hamelin R.C."/>
            <person name="Kema G.H.J."/>
            <person name="Lawrence C."/>
            <person name="Scott J.A."/>
            <person name="Spatafora J.W."/>
            <person name="Turgeon B.G."/>
            <person name="de Wit P.J.G.M."/>
            <person name="Zhong S."/>
            <person name="Goodwin S.B."/>
            <person name="Grigoriev I.V."/>
        </authorList>
    </citation>
    <scope>NUCLEOTIDE SEQUENCE [LARGE SCALE GENOMIC DNA]</scope>
    <source>
        <strain evidence="2">NZE10 / CBS 128990</strain>
    </source>
</reference>
<keyword evidence="2" id="KW-1185">Reference proteome</keyword>
<dbReference type="InterPro" id="IPR047128">
    <property type="entry name" value="PhyH"/>
</dbReference>
<dbReference type="HOGENOM" id="CLU_063392_0_0_1"/>